<keyword evidence="1" id="KW-0802">TPR repeat</keyword>
<dbReference type="AlphaFoldDB" id="A0A1M7IMD8"/>
<keyword evidence="3" id="KW-1185">Reference proteome</keyword>
<gene>
    <name evidence="2" type="ORF">SAMN05443432_107130</name>
</gene>
<evidence type="ECO:0000256" key="1">
    <source>
        <dbReference type="PROSITE-ProRule" id="PRU00339"/>
    </source>
</evidence>
<dbReference type="RefSeq" id="WP_149780174.1">
    <property type="nucleotide sequence ID" value="NZ_FRCB01000007.1"/>
</dbReference>
<dbReference type="SUPFAM" id="SSF48452">
    <property type="entry name" value="TPR-like"/>
    <property type="match status" value="1"/>
</dbReference>
<dbReference type="InterPro" id="IPR019734">
    <property type="entry name" value="TPR_rpt"/>
</dbReference>
<evidence type="ECO:0000313" key="3">
    <source>
        <dbReference type="Proteomes" id="UP000322545"/>
    </source>
</evidence>
<dbReference type="Gene3D" id="1.25.40.10">
    <property type="entry name" value="Tetratricopeptide repeat domain"/>
    <property type="match status" value="1"/>
</dbReference>
<dbReference type="Proteomes" id="UP000322545">
    <property type="component" value="Unassembled WGS sequence"/>
</dbReference>
<sequence>MARPRKKTKTKVSAKELEAKGALFLQHFRAGHFDKALALSRSMIAQGVKRPVVFADAGVAAIKLELWRDAITYATRALSLDPNHIGSLDTLAHAHGALREWPQAAQAGRRALTLRDQMIAKQEPPSLPLSACPATADKDVIAFSLFGGSSKYCETAVLNCIDQPEIYPGWLCRFYVDDTVPDQIVTRLQDNGAEVIAPPPEMKTWPGPMWRFAAYDAPDVRRVIFRDADSVISQREAGAVRDWIASGHAFHAMRDIGSHTELLLAGLWGVVKGALPSMTQMVEAFLAKPVKNAHFADQFFLRQYVWPFARQDILQHDSIFGFMDGIAFPDGPHRDDFHVGYAEGSPFLTFTSALPDGSDVFWEIYAANGDDPRTICRYPGVIRDGKLQAHVPARYVTRLRSKEWALRLDKA</sequence>
<dbReference type="InterPro" id="IPR011990">
    <property type="entry name" value="TPR-like_helical_dom_sf"/>
</dbReference>
<evidence type="ECO:0000313" key="2">
    <source>
        <dbReference type="EMBL" id="SHM41994.1"/>
    </source>
</evidence>
<accession>A0A1M7IMD8</accession>
<feature type="repeat" description="TPR" evidence="1">
    <location>
        <begin position="51"/>
        <end position="84"/>
    </location>
</feature>
<dbReference type="EMBL" id="FRCB01000007">
    <property type="protein sequence ID" value="SHM41994.1"/>
    <property type="molecule type" value="Genomic_DNA"/>
</dbReference>
<dbReference type="PROSITE" id="PS50005">
    <property type="entry name" value="TPR"/>
    <property type="match status" value="1"/>
</dbReference>
<proteinExistence type="predicted"/>
<dbReference type="SMART" id="SM00028">
    <property type="entry name" value="TPR"/>
    <property type="match status" value="2"/>
</dbReference>
<reference evidence="2 3" key="1">
    <citation type="submission" date="2016-11" db="EMBL/GenBank/DDBJ databases">
        <authorList>
            <person name="Varghese N."/>
            <person name="Submissions S."/>
        </authorList>
    </citation>
    <scope>NUCLEOTIDE SEQUENCE [LARGE SCALE GENOMIC DNA]</scope>
    <source>
        <strain evidence="2 3">DSM 28249</strain>
    </source>
</reference>
<organism evidence="2 3">
    <name type="scientific">Roseovarius litoreus</name>
    <dbReference type="NCBI Taxonomy" id="1155722"/>
    <lineage>
        <taxon>Bacteria</taxon>
        <taxon>Pseudomonadati</taxon>
        <taxon>Pseudomonadota</taxon>
        <taxon>Alphaproteobacteria</taxon>
        <taxon>Rhodobacterales</taxon>
        <taxon>Roseobacteraceae</taxon>
        <taxon>Roseovarius</taxon>
    </lineage>
</organism>
<protein>
    <submittedName>
        <fullName evidence="2">Uncharacterized protein</fullName>
    </submittedName>
</protein>
<name>A0A1M7IMD8_9RHOB</name>